<protein>
    <submittedName>
        <fullName evidence="1">Uncharacterized protein</fullName>
    </submittedName>
</protein>
<gene>
    <name evidence="1" type="ORF">MNBD_GAMMA03-896</name>
</gene>
<sequence>MNLYCLLPVFICFPLLAEDLQATENKKANVFYKTLIKQDLEQNDINLIVKDTSIELVNIIANDAGEVGYVLYLFSADIIWSFPAQFPASIKYTMSYEGSLLPQLSSTAYYVGMENQSEPIWNIDDTAIKLPLANTNILEYAKGKIIHKTTK</sequence>
<name>A0A3B0WLJ2_9ZZZZ</name>
<dbReference type="EMBL" id="UOFC01000007">
    <property type="protein sequence ID" value="VAW44434.1"/>
    <property type="molecule type" value="Genomic_DNA"/>
</dbReference>
<accession>A0A3B0WLJ2</accession>
<organism evidence="1">
    <name type="scientific">hydrothermal vent metagenome</name>
    <dbReference type="NCBI Taxonomy" id="652676"/>
    <lineage>
        <taxon>unclassified sequences</taxon>
        <taxon>metagenomes</taxon>
        <taxon>ecological metagenomes</taxon>
    </lineage>
</organism>
<reference evidence="1" key="1">
    <citation type="submission" date="2018-06" db="EMBL/GenBank/DDBJ databases">
        <authorList>
            <person name="Zhirakovskaya E."/>
        </authorList>
    </citation>
    <scope>NUCLEOTIDE SEQUENCE</scope>
</reference>
<dbReference type="AlphaFoldDB" id="A0A3B0WLJ2"/>
<proteinExistence type="predicted"/>
<evidence type="ECO:0000313" key="1">
    <source>
        <dbReference type="EMBL" id="VAW44434.1"/>
    </source>
</evidence>